<proteinExistence type="inferred from homology"/>
<dbReference type="EMBL" id="LNZB01000006">
    <property type="protein sequence ID" value="KTD82727.1"/>
    <property type="molecule type" value="Genomic_DNA"/>
</dbReference>
<comment type="caution">
    <text evidence="8">The sequence shown here is derived from an EMBL/GenBank/DDBJ whole genome shotgun (WGS) entry which is preliminary data.</text>
</comment>
<feature type="binding site" evidence="6">
    <location>
        <position position="143"/>
    </location>
    <ligand>
        <name>acetyl-CoA</name>
        <dbReference type="ChEBI" id="CHEBI:57288"/>
    </ligand>
</feature>
<dbReference type="SUPFAM" id="SSF51161">
    <property type="entry name" value="Trimeric LpxA-like enzymes"/>
    <property type="match status" value="1"/>
</dbReference>
<organism evidence="8 9">
    <name type="scientific">Legionella waltersii</name>
    <dbReference type="NCBI Taxonomy" id="66969"/>
    <lineage>
        <taxon>Bacteria</taxon>
        <taxon>Pseudomonadati</taxon>
        <taxon>Pseudomonadota</taxon>
        <taxon>Gammaproteobacteria</taxon>
        <taxon>Legionellales</taxon>
        <taxon>Legionellaceae</taxon>
        <taxon>Legionella</taxon>
    </lineage>
</organism>
<keyword evidence="9" id="KW-1185">Reference proteome</keyword>
<name>A0A0W1AN32_9GAMM</name>
<sequence>MRTKLKLIGCGGHCKVVLDALFQEQLDYDISLCDDNVSLHGQEIHGCIIDSTLESLTTFDGFVHISIGNNKVRERIVKALNPNTYLLTIIHPKACLSTSVTIGPGAFIAAMSILAPDSSVGTSSIINHGAIVDHEVIVGDYTHVAPNVTLGGQVKVGNSVFIGAGAIVLPGIKIGDGAIVGAGAVVTKNVKSSTTVMGVPALPKE</sequence>
<dbReference type="InterPro" id="IPR041561">
    <property type="entry name" value="PglD_N"/>
</dbReference>
<feature type="active site" description="Proton acceptor" evidence="5">
    <location>
        <position position="134"/>
    </location>
</feature>
<dbReference type="STRING" id="66969.Lwal_0205"/>
<reference evidence="8 9" key="1">
    <citation type="submission" date="2015-11" db="EMBL/GenBank/DDBJ databases">
        <title>Genomic analysis of 38 Legionella species identifies large and diverse effector repertoires.</title>
        <authorList>
            <person name="Burstein D."/>
            <person name="Amaro F."/>
            <person name="Zusman T."/>
            <person name="Lifshitz Z."/>
            <person name="Cohen O."/>
            <person name="Gilbert J.A."/>
            <person name="Pupko T."/>
            <person name="Shuman H.A."/>
            <person name="Segal G."/>
        </authorList>
    </citation>
    <scope>NUCLEOTIDE SEQUENCE [LARGE SCALE GENOMIC DNA]</scope>
    <source>
        <strain evidence="8 9">ATCC 51914</strain>
    </source>
</reference>
<dbReference type="Pfam" id="PF17836">
    <property type="entry name" value="PglD_N"/>
    <property type="match status" value="1"/>
</dbReference>
<keyword evidence="2 8" id="KW-0808">Transferase</keyword>
<dbReference type="PATRIC" id="fig|66969.6.peg.229"/>
<dbReference type="OrthoDB" id="9794407at2"/>
<comment type="similarity">
    <text evidence="1">Belongs to the transferase hexapeptide repeat family.</text>
</comment>
<evidence type="ECO:0000256" key="3">
    <source>
        <dbReference type="ARBA" id="ARBA00022737"/>
    </source>
</evidence>
<evidence type="ECO:0000313" key="8">
    <source>
        <dbReference type="EMBL" id="KTD82727.1"/>
    </source>
</evidence>
<evidence type="ECO:0000256" key="6">
    <source>
        <dbReference type="PIRSR" id="PIRSR620019-2"/>
    </source>
</evidence>
<evidence type="ECO:0000256" key="5">
    <source>
        <dbReference type="PIRSR" id="PIRSR620019-1"/>
    </source>
</evidence>
<dbReference type="InterPro" id="IPR020019">
    <property type="entry name" value="AcTrfase_PglD-like"/>
</dbReference>
<dbReference type="PANTHER" id="PTHR43300">
    <property type="entry name" value="ACETYLTRANSFERASE"/>
    <property type="match status" value="1"/>
</dbReference>
<dbReference type="PANTHER" id="PTHR43300:SF7">
    <property type="entry name" value="UDP-N-ACETYLBACILLOSAMINE N-ACETYLTRANSFERASE"/>
    <property type="match status" value="1"/>
</dbReference>
<evidence type="ECO:0000256" key="4">
    <source>
        <dbReference type="ARBA" id="ARBA00023315"/>
    </source>
</evidence>
<dbReference type="InterPro" id="IPR011004">
    <property type="entry name" value="Trimer_LpxA-like_sf"/>
</dbReference>
<dbReference type="GO" id="GO:0016746">
    <property type="term" value="F:acyltransferase activity"/>
    <property type="evidence" value="ECO:0007669"/>
    <property type="project" value="UniProtKB-KW"/>
</dbReference>
<feature type="binding site" evidence="6">
    <location>
        <position position="68"/>
    </location>
    <ligand>
        <name>substrate</name>
    </ligand>
</feature>
<dbReference type="NCBIfam" id="TIGR03570">
    <property type="entry name" value="NeuD_NnaD"/>
    <property type="match status" value="1"/>
</dbReference>
<dbReference type="PROSITE" id="PS00101">
    <property type="entry name" value="HEXAPEP_TRANSFERASES"/>
    <property type="match status" value="1"/>
</dbReference>
<dbReference type="Gene3D" id="2.160.10.10">
    <property type="entry name" value="Hexapeptide repeat proteins"/>
    <property type="match status" value="1"/>
</dbReference>
<dbReference type="InterPro" id="IPR018357">
    <property type="entry name" value="Hexapep_transf_CS"/>
</dbReference>
<protein>
    <submittedName>
        <fullName evidence="8">Chloramphenicol acetyltransferase</fullName>
    </submittedName>
</protein>
<dbReference type="AlphaFoldDB" id="A0A0W1AN32"/>
<gene>
    <name evidence="8" type="ORF">Lwal_0205</name>
</gene>
<dbReference type="InterPro" id="IPR050179">
    <property type="entry name" value="Trans_hexapeptide_repeat"/>
</dbReference>
<keyword evidence="4" id="KW-0012">Acyltransferase</keyword>
<evidence type="ECO:0000256" key="1">
    <source>
        <dbReference type="ARBA" id="ARBA00007274"/>
    </source>
</evidence>
<dbReference type="Proteomes" id="UP000054729">
    <property type="component" value="Unassembled WGS sequence"/>
</dbReference>
<dbReference type="Gene3D" id="3.40.50.20">
    <property type="match status" value="1"/>
</dbReference>
<accession>A0A0W1AN32</accession>
<feature type="site" description="Increases basicity of active site His" evidence="5">
    <location>
        <position position="135"/>
    </location>
</feature>
<dbReference type="CDD" id="cd03360">
    <property type="entry name" value="LbH_AT_putative"/>
    <property type="match status" value="1"/>
</dbReference>
<evidence type="ECO:0000259" key="7">
    <source>
        <dbReference type="Pfam" id="PF17836"/>
    </source>
</evidence>
<feature type="domain" description="PglD N-terminal" evidence="7">
    <location>
        <begin position="4"/>
        <end position="79"/>
    </location>
</feature>
<dbReference type="InterPro" id="IPR001451">
    <property type="entry name" value="Hexapep"/>
</dbReference>
<keyword evidence="3" id="KW-0677">Repeat</keyword>
<dbReference type="RefSeq" id="WP_058479077.1">
    <property type="nucleotide sequence ID" value="NZ_CAAAIQ010000003.1"/>
</dbReference>
<evidence type="ECO:0000313" key="9">
    <source>
        <dbReference type="Proteomes" id="UP000054729"/>
    </source>
</evidence>
<evidence type="ECO:0000256" key="2">
    <source>
        <dbReference type="ARBA" id="ARBA00022679"/>
    </source>
</evidence>
<dbReference type="Pfam" id="PF00132">
    <property type="entry name" value="Hexapep"/>
    <property type="match status" value="1"/>
</dbReference>